<feature type="region of interest" description="Disordered" evidence="1">
    <location>
        <begin position="1"/>
        <end position="59"/>
    </location>
</feature>
<dbReference type="Proteomes" id="UP000187203">
    <property type="component" value="Unassembled WGS sequence"/>
</dbReference>
<reference evidence="3" key="1">
    <citation type="submission" date="2013-09" db="EMBL/GenBank/DDBJ databases">
        <title>Corchorus olitorius genome sequencing.</title>
        <authorList>
            <person name="Alam M."/>
            <person name="Haque M.S."/>
            <person name="Islam M.S."/>
            <person name="Emdad E.M."/>
            <person name="Islam M.M."/>
            <person name="Ahmed B."/>
            <person name="Halim A."/>
            <person name="Hossen Q.M.M."/>
            <person name="Hossain M.Z."/>
            <person name="Ahmed R."/>
            <person name="Khan M.M."/>
            <person name="Islam R."/>
            <person name="Rashid M.M."/>
            <person name="Khan S.A."/>
            <person name="Rahman M.S."/>
            <person name="Alam M."/>
            <person name="Yahiya A.S."/>
            <person name="Khan M.S."/>
            <person name="Azam M.S."/>
            <person name="Haque T."/>
            <person name="Lashkar M.Z.H."/>
            <person name="Akhand A.I."/>
            <person name="Morshed G."/>
            <person name="Roy S."/>
            <person name="Uddin K.S."/>
            <person name="Rabeya T."/>
            <person name="Hossain A.S."/>
            <person name="Chowdhury A."/>
            <person name="Snigdha A.R."/>
            <person name="Mortoza M.S."/>
            <person name="Matin S.A."/>
            <person name="Hoque S.M.E."/>
            <person name="Islam M.K."/>
            <person name="Roy D.K."/>
            <person name="Haider R."/>
            <person name="Moosa M.M."/>
            <person name="Elias S.M."/>
            <person name="Hasan A.M."/>
            <person name="Jahan S."/>
            <person name="Shafiuddin M."/>
            <person name="Mahmood N."/>
            <person name="Shommy N.S."/>
        </authorList>
    </citation>
    <scope>NUCLEOTIDE SEQUENCE [LARGE SCALE GENOMIC DNA]</scope>
    <source>
        <strain evidence="3">cv. O-4</strain>
    </source>
</reference>
<evidence type="ECO:0000256" key="1">
    <source>
        <dbReference type="SAM" id="MobiDB-lite"/>
    </source>
</evidence>
<proteinExistence type="predicted"/>
<evidence type="ECO:0000313" key="3">
    <source>
        <dbReference type="Proteomes" id="UP000187203"/>
    </source>
</evidence>
<accession>A0A1R3GQ64</accession>
<keyword evidence="3" id="KW-1185">Reference proteome</keyword>
<gene>
    <name evidence="2" type="ORF">COLO4_33913</name>
</gene>
<sequence>MPSAIVVAASELRRSSNEARKIRANPPRRSQPGSGPCFTNRLPEPFQTRPCEPGSSLRSGRFHCRMNSKAKTLDVDQCSTSDWEDRLINGWQLGR</sequence>
<feature type="compositionally biased region" description="Basic and acidic residues" evidence="1">
    <location>
        <begin position="11"/>
        <end position="21"/>
    </location>
</feature>
<organism evidence="2 3">
    <name type="scientific">Corchorus olitorius</name>
    <dbReference type="NCBI Taxonomy" id="93759"/>
    <lineage>
        <taxon>Eukaryota</taxon>
        <taxon>Viridiplantae</taxon>
        <taxon>Streptophyta</taxon>
        <taxon>Embryophyta</taxon>
        <taxon>Tracheophyta</taxon>
        <taxon>Spermatophyta</taxon>
        <taxon>Magnoliopsida</taxon>
        <taxon>eudicotyledons</taxon>
        <taxon>Gunneridae</taxon>
        <taxon>Pentapetalae</taxon>
        <taxon>rosids</taxon>
        <taxon>malvids</taxon>
        <taxon>Malvales</taxon>
        <taxon>Malvaceae</taxon>
        <taxon>Grewioideae</taxon>
        <taxon>Apeibeae</taxon>
        <taxon>Corchorus</taxon>
    </lineage>
</organism>
<protein>
    <submittedName>
        <fullName evidence="2">Uncharacterized protein</fullName>
    </submittedName>
</protein>
<name>A0A1R3GQ64_9ROSI</name>
<dbReference type="AlphaFoldDB" id="A0A1R3GQ64"/>
<dbReference type="EMBL" id="AWUE01021944">
    <property type="protein sequence ID" value="OMO60186.1"/>
    <property type="molecule type" value="Genomic_DNA"/>
</dbReference>
<comment type="caution">
    <text evidence="2">The sequence shown here is derived from an EMBL/GenBank/DDBJ whole genome shotgun (WGS) entry which is preliminary data.</text>
</comment>
<evidence type="ECO:0000313" key="2">
    <source>
        <dbReference type="EMBL" id="OMO60186.1"/>
    </source>
</evidence>